<dbReference type="Gene3D" id="1.20.1530.20">
    <property type="match status" value="1"/>
</dbReference>
<evidence type="ECO:0000313" key="10">
    <source>
        <dbReference type="Proteomes" id="UP000218172"/>
    </source>
</evidence>
<reference evidence="10" key="1">
    <citation type="submission" date="2017-08" db="EMBL/GenBank/DDBJ databases">
        <title>A dynamic microbial community with high functional redundancy inhabits the cold, oxic subseafloor aquifer.</title>
        <authorList>
            <person name="Tully B.J."/>
            <person name="Wheat C.G."/>
            <person name="Glazer B.T."/>
            <person name="Huber J.A."/>
        </authorList>
    </citation>
    <scope>NUCLEOTIDE SEQUENCE [LARGE SCALE GENOMIC DNA]</scope>
</reference>
<evidence type="ECO:0000256" key="5">
    <source>
        <dbReference type="ARBA" id="ARBA00022692"/>
    </source>
</evidence>
<dbReference type="PANTHER" id="PTHR36838">
    <property type="entry name" value="AUXIN EFFLUX CARRIER FAMILY PROTEIN"/>
    <property type="match status" value="1"/>
</dbReference>
<accession>A0A2A4MQ22</accession>
<evidence type="ECO:0000256" key="7">
    <source>
        <dbReference type="ARBA" id="ARBA00023136"/>
    </source>
</evidence>
<keyword evidence="4" id="KW-1003">Cell membrane</keyword>
<dbReference type="Proteomes" id="UP000218172">
    <property type="component" value="Unassembled WGS sequence"/>
</dbReference>
<evidence type="ECO:0000256" key="6">
    <source>
        <dbReference type="ARBA" id="ARBA00022989"/>
    </source>
</evidence>
<protein>
    <submittedName>
        <fullName evidence="9">Transporter</fullName>
    </submittedName>
</protein>
<evidence type="ECO:0000256" key="2">
    <source>
        <dbReference type="ARBA" id="ARBA00010145"/>
    </source>
</evidence>
<comment type="subcellular location">
    <subcellularLocation>
        <location evidence="1">Cell membrane</location>
        <topology evidence="1">Multi-pass membrane protein</topology>
    </subcellularLocation>
</comment>
<dbReference type="Pfam" id="PF03547">
    <property type="entry name" value="Mem_trans"/>
    <property type="match status" value="1"/>
</dbReference>
<comment type="caution">
    <text evidence="9">The sequence shown here is derived from an EMBL/GenBank/DDBJ whole genome shotgun (WGS) entry which is preliminary data.</text>
</comment>
<keyword evidence="6 8" id="KW-1133">Transmembrane helix</keyword>
<dbReference type="GO" id="GO:0005886">
    <property type="term" value="C:plasma membrane"/>
    <property type="evidence" value="ECO:0007669"/>
    <property type="project" value="UniProtKB-SubCell"/>
</dbReference>
<dbReference type="GO" id="GO:0055085">
    <property type="term" value="P:transmembrane transport"/>
    <property type="evidence" value="ECO:0007669"/>
    <property type="project" value="InterPro"/>
</dbReference>
<feature type="transmembrane region" description="Helical" evidence="8">
    <location>
        <begin position="224"/>
        <end position="246"/>
    </location>
</feature>
<organism evidence="9 10">
    <name type="scientific">SAR86 cluster bacterium</name>
    <dbReference type="NCBI Taxonomy" id="2030880"/>
    <lineage>
        <taxon>Bacteria</taxon>
        <taxon>Pseudomonadati</taxon>
        <taxon>Pseudomonadota</taxon>
        <taxon>Gammaproteobacteria</taxon>
        <taxon>SAR86 cluster</taxon>
    </lineage>
</organism>
<dbReference type="PANTHER" id="PTHR36838:SF4">
    <property type="entry name" value="AUXIN EFFLUX CARRIER FAMILY PROTEIN"/>
    <property type="match status" value="1"/>
</dbReference>
<feature type="transmembrane region" description="Helical" evidence="8">
    <location>
        <begin position="36"/>
        <end position="51"/>
    </location>
</feature>
<dbReference type="AlphaFoldDB" id="A0A2A4MQ22"/>
<dbReference type="EMBL" id="NVQR01000056">
    <property type="protein sequence ID" value="PCH61824.1"/>
    <property type="molecule type" value="Genomic_DNA"/>
</dbReference>
<feature type="transmembrane region" description="Helical" evidence="8">
    <location>
        <begin position="279"/>
        <end position="301"/>
    </location>
</feature>
<feature type="transmembrane region" description="Helical" evidence="8">
    <location>
        <begin position="63"/>
        <end position="81"/>
    </location>
</feature>
<keyword evidence="7 8" id="KW-0472">Membrane</keyword>
<keyword evidence="3" id="KW-0813">Transport</keyword>
<feature type="transmembrane region" description="Helical" evidence="8">
    <location>
        <begin position="167"/>
        <end position="186"/>
    </location>
</feature>
<evidence type="ECO:0000256" key="3">
    <source>
        <dbReference type="ARBA" id="ARBA00022448"/>
    </source>
</evidence>
<name>A0A2A4MQ22_9GAMM</name>
<feature type="transmembrane region" description="Helical" evidence="8">
    <location>
        <begin position="252"/>
        <end position="272"/>
    </location>
</feature>
<evidence type="ECO:0000313" key="9">
    <source>
        <dbReference type="EMBL" id="PCH61824.1"/>
    </source>
</evidence>
<feature type="transmembrane region" description="Helical" evidence="8">
    <location>
        <begin position="192"/>
        <end position="212"/>
    </location>
</feature>
<dbReference type="InterPro" id="IPR038770">
    <property type="entry name" value="Na+/solute_symporter_sf"/>
</dbReference>
<feature type="transmembrane region" description="Helical" evidence="8">
    <location>
        <begin position="121"/>
        <end position="146"/>
    </location>
</feature>
<gene>
    <name evidence="9" type="ORF">COC19_04130</name>
</gene>
<evidence type="ECO:0000256" key="1">
    <source>
        <dbReference type="ARBA" id="ARBA00004651"/>
    </source>
</evidence>
<sequence>MIVNALAPIFLILLLGFLLKSTVIKSQIAWSSIESLTYYLFFPCLLLLRLGTSNFDGQQLLEIFRVVSVALFLMCLLFVLLRNKFANSMATLSSVFQGSIRFNTYIGLACLDVLYGEQGLVIAALCLAVFVPMVNILSVISLSVGASNNGNGRLLLSQIIKSVLKNPLVLACVVGISISYSGLGYASLIGSILGILSQPALPLGLLAVGAGIGFQSLADQTWQLIVAVVAKLLVFPGIVLGLCIGLEVSAEIVPVLVLLTALPAPPSAYILARQLGGNVSLMANIITVQTLIAFVLLPIWIELTRI</sequence>
<evidence type="ECO:0000256" key="8">
    <source>
        <dbReference type="SAM" id="Phobius"/>
    </source>
</evidence>
<keyword evidence="5 8" id="KW-0812">Transmembrane</keyword>
<comment type="similarity">
    <text evidence="2">Belongs to the auxin efflux carrier (TC 2.A.69) family.</text>
</comment>
<dbReference type="InterPro" id="IPR004776">
    <property type="entry name" value="Mem_transp_PIN-like"/>
</dbReference>
<evidence type="ECO:0000256" key="4">
    <source>
        <dbReference type="ARBA" id="ARBA00022475"/>
    </source>
</evidence>
<proteinExistence type="inferred from homology"/>